<feature type="region of interest" description="Disordered" evidence="1">
    <location>
        <begin position="292"/>
        <end position="313"/>
    </location>
</feature>
<evidence type="ECO:0000313" key="4">
    <source>
        <dbReference type="Proteomes" id="UP000714275"/>
    </source>
</evidence>
<proteinExistence type="predicted"/>
<dbReference type="Gene3D" id="1.10.720.30">
    <property type="entry name" value="SAP domain"/>
    <property type="match status" value="1"/>
</dbReference>
<dbReference type="AlphaFoldDB" id="A0A9P6ZNN8"/>
<dbReference type="InterPro" id="IPR003034">
    <property type="entry name" value="SAP_dom"/>
</dbReference>
<dbReference type="InterPro" id="IPR036361">
    <property type="entry name" value="SAP_dom_sf"/>
</dbReference>
<comment type="caution">
    <text evidence="3">The sequence shown here is derived from an EMBL/GenBank/DDBJ whole genome shotgun (WGS) entry which is preliminary data.</text>
</comment>
<feature type="compositionally biased region" description="Acidic residues" evidence="1">
    <location>
        <begin position="439"/>
        <end position="448"/>
    </location>
</feature>
<dbReference type="SUPFAM" id="SSF68906">
    <property type="entry name" value="SAP domain"/>
    <property type="match status" value="1"/>
</dbReference>
<dbReference type="OrthoDB" id="3251511at2759"/>
<dbReference type="PROSITE" id="PS50800">
    <property type="entry name" value="SAP"/>
    <property type="match status" value="1"/>
</dbReference>
<dbReference type="Gene3D" id="1.10.443.20">
    <property type="entry name" value="Centromere DNA-binding protein complex CBF3 subunit, domain 2"/>
    <property type="match status" value="1"/>
</dbReference>
<protein>
    <recommendedName>
        <fullName evidence="2">SAP domain-containing protein</fullName>
    </recommendedName>
</protein>
<dbReference type="Proteomes" id="UP000714275">
    <property type="component" value="Unassembled WGS sequence"/>
</dbReference>
<feature type="domain" description="SAP" evidence="2">
    <location>
        <begin position="338"/>
        <end position="372"/>
    </location>
</feature>
<evidence type="ECO:0000313" key="3">
    <source>
        <dbReference type="EMBL" id="KAG1773751.1"/>
    </source>
</evidence>
<gene>
    <name evidence="3" type="ORF">EV702DRAFT_1243175</name>
</gene>
<dbReference type="InterPro" id="IPR038279">
    <property type="entry name" value="Ndc10_dom2_sf"/>
</dbReference>
<evidence type="ECO:0000256" key="1">
    <source>
        <dbReference type="SAM" id="MobiDB-lite"/>
    </source>
</evidence>
<feature type="region of interest" description="Disordered" evidence="1">
    <location>
        <begin position="373"/>
        <end position="409"/>
    </location>
</feature>
<keyword evidence="4" id="KW-1185">Reference proteome</keyword>
<sequence length="1107" mass="123874">MDSTFVDVRAYSGCHGGKDPKSRKIARKHIYIQKRLVDDWVKASAEHMVECHGLYRGGFHLLTVFMKLCLIRGLIAVVKLAFASEGIDLKDQVHSGSPCSLDNFLSQWNGWLKFDKSAHSERLPYHHRLRSIVFSDRISEFALGHVRITCDETSGLHRLAAGDWTAFPPMCPIPYNVSQPHCLRMWDSPPTEDPNPTEIETAPWKSSQGDGTCWGKLPAGHPFCHIVKETVQNVVLSHPILRHMARNTLENPDEAAENWKPQAKFWAEDHTFSDANIDPILRALSNHRAPSAAPARLGNATPQTAQNGHVGPIRNPRARHQRDFVCANLNCSSNSTTTSNTTVKQLRSLCRKQGLSMQGRKAELVAWLAAAAPPRSPTPAADNPALVPPAAPTTSAPDKSCPAPPSISTRRLDDDIDALAVHDASQLARTFQDAFDGGECGDADDDPDDAHADGQDDEEFVTQASGQRMVAINNAKVWVDEFIMNTRRKSGQQTEKSVLNIWKRWLTIAIASDQVPDVIIDAHHIIEREDFDITENMILDSHLFPEHFEQVKKSIFTHLTQLPSIIKAHQCWTWQCTTLNWGDELVNLPLSFIQPYKIFIPDYTTADGRRSGSGQFFFGVLSMYHETKVAKPGKQEPDYNFVLPHRDPLKCPIGALAISLQYQFEQECLMDKVAGWDWSRPSSWRQKACRTAIQWGRTTENVHGNVGAHKHHLKKEAPPCSPDYAKCHGGHGLTLSWSVHADEVDAVGHWEGNTWRETYAAKIPKSAVCALAGFYVGEQYNVPWATTHVPTELQMQIFPFVEDALANLRQTPNPNYGTINFLELLQLLRPYFWCAIAAIHQSFPDSALLKWLKILQGSSSTKAFLQQWPKERQALEATAQSDLAISGLFSEAATQSAFVSLTNSQRQSESTINAVLSHCNQLLRRMEPLSPSKYHHGALSRFSFMAAPNTSCNLSDSQCHPFPPTSHIKQHHVKDPAHPEQHLPLSTAGIFLRSWWMSRDLIIPSAEAFCDPITASAPQFPQFMARNCSWSSIFEMVKQPHLLWACWHPLNLGEYHSVKQLWVAWHEGTIIGGVGQKPPLQLIEQEWGGTKNHSTHKGRLSDLAATQ</sequence>
<dbReference type="InterPro" id="IPR031872">
    <property type="entry name" value="NDC10_II"/>
</dbReference>
<accession>A0A9P6ZNN8</accession>
<organism evidence="3 4">
    <name type="scientific">Suillus placidus</name>
    <dbReference type="NCBI Taxonomy" id="48579"/>
    <lineage>
        <taxon>Eukaryota</taxon>
        <taxon>Fungi</taxon>
        <taxon>Dikarya</taxon>
        <taxon>Basidiomycota</taxon>
        <taxon>Agaricomycotina</taxon>
        <taxon>Agaricomycetes</taxon>
        <taxon>Agaricomycetidae</taxon>
        <taxon>Boletales</taxon>
        <taxon>Suillineae</taxon>
        <taxon>Suillaceae</taxon>
        <taxon>Suillus</taxon>
    </lineage>
</organism>
<dbReference type="GO" id="GO:0003677">
    <property type="term" value="F:DNA binding"/>
    <property type="evidence" value="ECO:0007669"/>
    <property type="project" value="InterPro"/>
</dbReference>
<dbReference type="Pfam" id="PF16787">
    <property type="entry name" value="NDC10_II"/>
    <property type="match status" value="1"/>
</dbReference>
<reference evidence="3" key="1">
    <citation type="journal article" date="2020" name="New Phytol.">
        <title>Comparative genomics reveals dynamic genome evolution in host specialist ectomycorrhizal fungi.</title>
        <authorList>
            <person name="Lofgren L.A."/>
            <person name="Nguyen N.H."/>
            <person name="Vilgalys R."/>
            <person name="Ruytinx J."/>
            <person name="Liao H.L."/>
            <person name="Branco S."/>
            <person name="Kuo A."/>
            <person name="LaButti K."/>
            <person name="Lipzen A."/>
            <person name="Andreopoulos W."/>
            <person name="Pangilinan J."/>
            <person name="Riley R."/>
            <person name="Hundley H."/>
            <person name="Na H."/>
            <person name="Barry K."/>
            <person name="Grigoriev I.V."/>
            <person name="Stajich J.E."/>
            <person name="Kennedy P.G."/>
        </authorList>
    </citation>
    <scope>NUCLEOTIDE SEQUENCE</scope>
    <source>
        <strain evidence="3">DOB743</strain>
    </source>
</reference>
<dbReference type="EMBL" id="JABBWD010000046">
    <property type="protein sequence ID" value="KAG1773751.1"/>
    <property type="molecule type" value="Genomic_DNA"/>
</dbReference>
<feature type="region of interest" description="Disordered" evidence="1">
    <location>
        <begin position="434"/>
        <end position="456"/>
    </location>
</feature>
<feature type="region of interest" description="Disordered" evidence="1">
    <location>
        <begin position="1088"/>
        <end position="1107"/>
    </location>
</feature>
<name>A0A9P6ZNN8_9AGAM</name>
<evidence type="ECO:0000259" key="2">
    <source>
        <dbReference type="PROSITE" id="PS50800"/>
    </source>
</evidence>